<evidence type="ECO:0000313" key="3">
    <source>
        <dbReference type="Proteomes" id="UP000071065"/>
    </source>
</evidence>
<feature type="transmembrane region" description="Helical" evidence="1">
    <location>
        <begin position="56"/>
        <end position="79"/>
    </location>
</feature>
<keyword evidence="1" id="KW-0812">Transmembrane</keyword>
<accession>A0A142BFC1</accession>
<evidence type="ECO:0000256" key="1">
    <source>
        <dbReference type="SAM" id="Phobius"/>
    </source>
</evidence>
<organism evidence="2 3">
    <name type="scientific">Endozoicomonas montiporae CL-33</name>
    <dbReference type="NCBI Taxonomy" id="570277"/>
    <lineage>
        <taxon>Bacteria</taxon>
        <taxon>Pseudomonadati</taxon>
        <taxon>Pseudomonadota</taxon>
        <taxon>Gammaproteobacteria</taxon>
        <taxon>Oceanospirillales</taxon>
        <taxon>Endozoicomonadaceae</taxon>
        <taxon>Endozoicomonas</taxon>
    </lineage>
</organism>
<name>A0A142BFC1_9GAMM</name>
<gene>
    <name evidence="2" type="ORF">EZMO1_3459</name>
</gene>
<dbReference type="Proteomes" id="UP000071065">
    <property type="component" value="Chromosome"/>
</dbReference>
<dbReference type="KEGG" id="emp:EZMO1_3459"/>
<feature type="transmembrane region" description="Helical" evidence="1">
    <location>
        <begin position="139"/>
        <end position="160"/>
    </location>
</feature>
<evidence type="ECO:0000313" key="2">
    <source>
        <dbReference type="EMBL" id="AMO57447.1"/>
    </source>
</evidence>
<proteinExistence type="predicted"/>
<dbReference type="EMBL" id="CP013251">
    <property type="protein sequence ID" value="AMO57447.1"/>
    <property type="molecule type" value="Genomic_DNA"/>
</dbReference>
<evidence type="ECO:0008006" key="4">
    <source>
        <dbReference type="Google" id="ProtNLM"/>
    </source>
</evidence>
<dbReference type="PATRIC" id="fig|570277.3.peg.3721"/>
<keyword evidence="1" id="KW-0472">Membrane</keyword>
<keyword evidence="1" id="KW-1133">Transmembrane helix</keyword>
<sequence length="210" mass="23791">MLKPHITPKPEWWLINISKVAANNERKKLICAYNVTMSKFKDGIHTMRRLFEFTSAAIYTIAAISLVLMAVSIVGYSLYTTCNILFFQQKTVDFIFTILQSVSSVIISIAIIDVAKYMVEEEILRDKELRKPKEARETITKIMVIISIAVSMEGLVYIFKAGTKDVALLIYPSILILCSVLVIIGLGIYQRLSSVIEEKDQKRHLTISPD</sequence>
<dbReference type="AlphaFoldDB" id="A0A142BFC1"/>
<reference evidence="2 3" key="1">
    <citation type="journal article" date="2016" name="Front. Microbiol.">
        <title>Genomic Insight into the Host-Endosymbiont Relationship of Endozoicomonas montiporae CL-33(T) with its Coral Host.</title>
        <authorList>
            <person name="Ding J.-Y."/>
            <person name="Shiu J.-H."/>
            <person name="Chen W.-M."/>
            <person name="Chiang Y.-R."/>
            <person name="Tang S.-L."/>
        </authorList>
    </citation>
    <scope>NUCLEOTIDE SEQUENCE [LARGE SCALE GENOMIC DNA]</scope>
    <source>
        <strain evidence="2 3">CL-33</strain>
    </source>
</reference>
<feature type="transmembrane region" description="Helical" evidence="1">
    <location>
        <begin position="166"/>
        <end position="189"/>
    </location>
</feature>
<protein>
    <recommendedName>
        <fullName evidence="4">N-linked glycosylation glycosyltransferase PglG</fullName>
    </recommendedName>
</protein>
<feature type="transmembrane region" description="Helical" evidence="1">
    <location>
        <begin position="94"/>
        <end position="119"/>
    </location>
</feature>